<feature type="transmembrane region" description="Helical" evidence="5">
    <location>
        <begin position="156"/>
        <end position="181"/>
    </location>
</feature>
<reference evidence="6 7" key="1">
    <citation type="journal article" date="2015" name="Nature">
        <title>rRNA introns, odd ribosomes, and small enigmatic genomes across a large radiation of phyla.</title>
        <authorList>
            <person name="Brown C.T."/>
            <person name="Hug L.A."/>
            <person name="Thomas B.C."/>
            <person name="Sharon I."/>
            <person name="Castelle C.J."/>
            <person name="Singh A."/>
            <person name="Wilkins M.J."/>
            <person name="Williams K.H."/>
            <person name="Banfield J.F."/>
        </authorList>
    </citation>
    <scope>NUCLEOTIDE SEQUENCE [LARGE SCALE GENOMIC DNA]</scope>
</reference>
<dbReference type="GO" id="GO:0065002">
    <property type="term" value="P:intracellular protein transmembrane transport"/>
    <property type="evidence" value="ECO:0007669"/>
    <property type="project" value="TreeGrafter"/>
</dbReference>
<dbReference type="PANTHER" id="PTHR30371">
    <property type="entry name" value="SEC-INDEPENDENT PROTEIN TRANSLOCASE PROTEIN TATC"/>
    <property type="match status" value="1"/>
</dbReference>
<dbReference type="Pfam" id="PF00902">
    <property type="entry name" value="TatC"/>
    <property type="match status" value="1"/>
</dbReference>
<dbReference type="GO" id="GO:0009977">
    <property type="term" value="F:proton motive force dependent protein transmembrane transporter activity"/>
    <property type="evidence" value="ECO:0007669"/>
    <property type="project" value="TreeGrafter"/>
</dbReference>
<accession>A0A0G0EZ85</accession>
<keyword evidence="2 5" id="KW-0812">Transmembrane</keyword>
<dbReference type="GO" id="GO:0043953">
    <property type="term" value="P:protein transport by the Tat complex"/>
    <property type="evidence" value="ECO:0007669"/>
    <property type="project" value="TreeGrafter"/>
</dbReference>
<gene>
    <name evidence="6" type="ORF">UR68_C0015G0018</name>
</gene>
<dbReference type="AlphaFoldDB" id="A0A0G0EZ85"/>
<feature type="transmembrane region" description="Helical" evidence="5">
    <location>
        <begin position="107"/>
        <end position="136"/>
    </location>
</feature>
<evidence type="ECO:0000256" key="2">
    <source>
        <dbReference type="ARBA" id="ARBA00022692"/>
    </source>
</evidence>
<evidence type="ECO:0000313" key="7">
    <source>
        <dbReference type="Proteomes" id="UP000034457"/>
    </source>
</evidence>
<feature type="transmembrane region" description="Helical" evidence="5">
    <location>
        <begin position="26"/>
        <end position="44"/>
    </location>
</feature>
<dbReference type="PANTHER" id="PTHR30371:SF0">
    <property type="entry name" value="SEC-INDEPENDENT PROTEIN TRANSLOCASE PROTEIN TATC, CHLOROPLASTIC-RELATED"/>
    <property type="match status" value="1"/>
</dbReference>
<evidence type="ECO:0000313" key="6">
    <source>
        <dbReference type="EMBL" id="KKP72457.1"/>
    </source>
</evidence>
<evidence type="ECO:0000256" key="3">
    <source>
        <dbReference type="ARBA" id="ARBA00022989"/>
    </source>
</evidence>
<proteinExistence type="predicted"/>
<protein>
    <submittedName>
        <fullName evidence="6">Sec-independent protein translocase, TatC subunit</fullName>
    </submittedName>
</protein>
<comment type="subcellular location">
    <subcellularLocation>
        <location evidence="1">Membrane</location>
        <topology evidence="1">Multi-pass membrane protein</topology>
    </subcellularLocation>
</comment>
<evidence type="ECO:0000256" key="1">
    <source>
        <dbReference type="ARBA" id="ARBA00004141"/>
    </source>
</evidence>
<organism evidence="6 7">
    <name type="scientific">Candidatus Roizmanbacteria bacterium GW2011_GWA2_35_19</name>
    <dbReference type="NCBI Taxonomy" id="1618478"/>
    <lineage>
        <taxon>Bacteria</taxon>
        <taxon>Candidatus Roizmaniibacteriota</taxon>
    </lineage>
</organism>
<dbReference type="PRINTS" id="PR01840">
    <property type="entry name" value="TATCFAMILY"/>
</dbReference>
<dbReference type="STRING" id="1618478.UR68_C0015G0018"/>
<keyword evidence="3 5" id="KW-1133">Transmembrane helix</keyword>
<feature type="transmembrane region" description="Helical" evidence="5">
    <location>
        <begin position="73"/>
        <end position="95"/>
    </location>
</feature>
<sequence>MKNTSLPLQAAITQYMPYLIEIRKRLLFVVAVFIIAAGIGFIYFEPVIKFILKFYNVKGISIVFTSPFQFLNLSINAAVTFGIIVSFPLIIFQLVSFLKPALKKKEFFSIVSAIPISFILFIAGFGFGTWLMRFVYKVLSQQSSQLQIQNLWDIEAFVSNIFMTSLWLAIIFQFPVIITPLIRLNVIKYKSLIDARPVIYLALLIFTMSLPPTDLLTDFLIFFPLAFLFESTLLLNRNYR</sequence>
<name>A0A0G0EZ85_9BACT</name>
<evidence type="ECO:0000256" key="5">
    <source>
        <dbReference type="SAM" id="Phobius"/>
    </source>
</evidence>
<evidence type="ECO:0000256" key="4">
    <source>
        <dbReference type="ARBA" id="ARBA00023136"/>
    </source>
</evidence>
<dbReference type="Proteomes" id="UP000034457">
    <property type="component" value="Unassembled WGS sequence"/>
</dbReference>
<dbReference type="InterPro" id="IPR002033">
    <property type="entry name" value="TatC"/>
</dbReference>
<keyword evidence="4 5" id="KW-0472">Membrane</keyword>
<dbReference type="GO" id="GO:0033281">
    <property type="term" value="C:TAT protein transport complex"/>
    <property type="evidence" value="ECO:0007669"/>
    <property type="project" value="TreeGrafter"/>
</dbReference>
<dbReference type="EMBL" id="LBQC01000015">
    <property type="protein sequence ID" value="KKP72457.1"/>
    <property type="molecule type" value="Genomic_DNA"/>
</dbReference>
<comment type="caution">
    <text evidence="6">The sequence shown here is derived from an EMBL/GenBank/DDBJ whole genome shotgun (WGS) entry which is preliminary data.</text>
</comment>